<dbReference type="PANTHER" id="PTHR32099:SF51">
    <property type="entry name" value="CYSTEINE-RICH RECEPTOR-LIKE PROTEIN KINASE 25 ISOFORM X1"/>
    <property type="match status" value="1"/>
</dbReference>
<accession>A0A803MIQ4</accession>
<dbReference type="AlphaFoldDB" id="A0A803MIQ4"/>
<evidence type="ECO:0000313" key="7">
    <source>
        <dbReference type="Proteomes" id="UP000596660"/>
    </source>
</evidence>
<dbReference type="PROSITE" id="PS51473">
    <property type="entry name" value="GNK2"/>
    <property type="match status" value="1"/>
</dbReference>
<feature type="region of interest" description="Disordered" evidence="3">
    <location>
        <begin position="1"/>
        <end position="29"/>
    </location>
</feature>
<keyword evidence="4" id="KW-1133">Transmembrane helix</keyword>
<sequence>MKPTSKQQSTNSHQEYQPPTTASTPPASAKTELTPFFPVATTSPMKIAKIVLLVPQKMFQEETPQLYHHIPGLDEDFSFSQLLDNTVTDLIKDVTSEFAVSSRYFATTTAEYSSSKSIYALAQCNPDISTIECRLCLRTSYNDFMSNYSGINYGQIFTPSCRLSYILSSEEPSEPWKFLQTYDNEERYIPRYTPRLFTSTGMIIYVLSYKFITLVRMRDYTTFKS</sequence>
<keyword evidence="2" id="KW-0677">Repeat</keyword>
<feature type="compositionally biased region" description="Low complexity" evidence="3">
    <location>
        <begin position="18"/>
        <end position="29"/>
    </location>
</feature>
<dbReference type="PANTHER" id="PTHR32099">
    <property type="entry name" value="CYSTEINE-RICH REPEAT SECRETORY PROTEIN"/>
    <property type="match status" value="1"/>
</dbReference>
<name>A0A803MIQ4_CHEQI</name>
<keyword evidence="4" id="KW-0812">Transmembrane</keyword>
<dbReference type="InterPro" id="IPR038408">
    <property type="entry name" value="GNK2_sf"/>
</dbReference>
<feature type="transmembrane region" description="Helical" evidence="4">
    <location>
        <begin position="196"/>
        <end position="215"/>
    </location>
</feature>
<keyword evidence="1" id="KW-0732">Signal</keyword>
<reference evidence="6" key="1">
    <citation type="journal article" date="2017" name="Nature">
        <title>The genome of Chenopodium quinoa.</title>
        <authorList>
            <person name="Jarvis D.E."/>
            <person name="Ho Y.S."/>
            <person name="Lightfoot D.J."/>
            <person name="Schmoeckel S.M."/>
            <person name="Li B."/>
            <person name="Borm T.J.A."/>
            <person name="Ohyanagi H."/>
            <person name="Mineta K."/>
            <person name="Michell C.T."/>
            <person name="Saber N."/>
            <person name="Kharbatia N.M."/>
            <person name="Rupper R.R."/>
            <person name="Sharp A.R."/>
            <person name="Dally N."/>
            <person name="Boughton B.A."/>
            <person name="Woo Y.H."/>
            <person name="Gao G."/>
            <person name="Schijlen E.G.W.M."/>
            <person name="Guo X."/>
            <person name="Momin A.A."/>
            <person name="Negrao S."/>
            <person name="Al-Babili S."/>
            <person name="Gehring C."/>
            <person name="Roessner U."/>
            <person name="Jung C."/>
            <person name="Murphy K."/>
            <person name="Arold S.T."/>
            <person name="Gojobori T."/>
            <person name="van der Linden C.G."/>
            <person name="van Loo E.N."/>
            <person name="Jellen E.N."/>
            <person name="Maughan P.J."/>
            <person name="Tester M."/>
        </authorList>
    </citation>
    <scope>NUCLEOTIDE SEQUENCE [LARGE SCALE GENOMIC DNA]</scope>
    <source>
        <strain evidence="6">cv. PI 614886</strain>
    </source>
</reference>
<feature type="domain" description="Gnk2-homologous" evidence="5">
    <location>
        <begin position="65"/>
        <end position="170"/>
    </location>
</feature>
<dbReference type="CDD" id="cd23509">
    <property type="entry name" value="Gnk2-like"/>
    <property type="match status" value="1"/>
</dbReference>
<dbReference type="Gene3D" id="3.30.430.20">
    <property type="entry name" value="Gnk2 domain, C-X8-C-X2-C motif"/>
    <property type="match status" value="1"/>
</dbReference>
<evidence type="ECO:0000259" key="5">
    <source>
        <dbReference type="PROSITE" id="PS51473"/>
    </source>
</evidence>
<reference evidence="6" key="2">
    <citation type="submission" date="2021-03" db="UniProtKB">
        <authorList>
            <consortium name="EnsemblPlants"/>
        </authorList>
    </citation>
    <scope>IDENTIFICATION</scope>
</reference>
<evidence type="ECO:0000256" key="1">
    <source>
        <dbReference type="ARBA" id="ARBA00022729"/>
    </source>
</evidence>
<dbReference type="InterPro" id="IPR002902">
    <property type="entry name" value="GNK2"/>
</dbReference>
<evidence type="ECO:0000256" key="2">
    <source>
        <dbReference type="ARBA" id="ARBA00022737"/>
    </source>
</evidence>
<protein>
    <recommendedName>
        <fullName evidence="5">Gnk2-homologous domain-containing protein</fullName>
    </recommendedName>
</protein>
<dbReference type="Proteomes" id="UP000596660">
    <property type="component" value="Unplaced"/>
</dbReference>
<evidence type="ECO:0000313" key="6">
    <source>
        <dbReference type="EnsemblPlants" id="AUR62030150-RA:cds"/>
    </source>
</evidence>
<organism evidence="6 7">
    <name type="scientific">Chenopodium quinoa</name>
    <name type="common">Quinoa</name>
    <dbReference type="NCBI Taxonomy" id="63459"/>
    <lineage>
        <taxon>Eukaryota</taxon>
        <taxon>Viridiplantae</taxon>
        <taxon>Streptophyta</taxon>
        <taxon>Embryophyta</taxon>
        <taxon>Tracheophyta</taxon>
        <taxon>Spermatophyta</taxon>
        <taxon>Magnoliopsida</taxon>
        <taxon>eudicotyledons</taxon>
        <taxon>Gunneridae</taxon>
        <taxon>Pentapetalae</taxon>
        <taxon>Caryophyllales</taxon>
        <taxon>Chenopodiaceae</taxon>
        <taxon>Chenopodioideae</taxon>
        <taxon>Atripliceae</taxon>
        <taxon>Chenopodium</taxon>
    </lineage>
</organism>
<dbReference type="Pfam" id="PF01657">
    <property type="entry name" value="Stress-antifung"/>
    <property type="match status" value="1"/>
</dbReference>
<keyword evidence="7" id="KW-1185">Reference proteome</keyword>
<feature type="compositionally biased region" description="Polar residues" evidence="3">
    <location>
        <begin position="1"/>
        <end position="17"/>
    </location>
</feature>
<evidence type="ECO:0000256" key="4">
    <source>
        <dbReference type="SAM" id="Phobius"/>
    </source>
</evidence>
<keyword evidence="4" id="KW-0472">Membrane</keyword>
<evidence type="ECO:0000256" key="3">
    <source>
        <dbReference type="SAM" id="MobiDB-lite"/>
    </source>
</evidence>
<dbReference type="Gramene" id="AUR62030150-RA">
    <property type="protein sequence ID" value="AUR62030150-RA:cds"/>
    <property type="gene ID" value="AUR62030150"/>
</dbReference>
<proteinExistence type="predicted"/>
<dbReference type="EnsemblPlants" id="AUR62030150-RA">
    <property type="protein sequence ID" value="AUR62030150-RA:cds"/>
    <property type="gene ID" value="AUR62030150"/>
</dbReference>